<dbReference type="RefSeq" id="WP_017703293.1">
    <property type="nucleotide sequence ID" value="NZ_ANJL01000026.1"/>
</dbReference>
<organism evidence="1 2">
    <name type="scientific">Pseudomonas syringae pv. actinidiae ICMP 18807</name>
    <dbReference type="NCBI Taxonomy" id="1194404"/>
    <lineage>
        <taxon>Bacteria</taxon>
        <taxon>Pseudomonadati</taxon>
        <taxon>Pseudomonadota</taxon>
        <taxon>Gammaproteobacteria</taxon>
        <taxon>Pseudomonadales</taxon>
        <taxon>Pseudomonadaceae</taxon>
        <taxon>Pseudomonas</taxon>
        <taxon>Pseudomonas syringae</taxon>
    </lineage>
</organism>
<proteinExistence type="predicted"/>
<accession>S6V0F0</accession>
<name>S6V0F0_PSESF</name>
<dbReference type="Proteomes" id="UP000015729">
    <property type="component" value="Unassembled WGS sequence"/>
</dbReference>
<gene>
    <name evidence="1" type="ORF">A244_06319</name>
</gene>
<comment type="caution">
    <text evidence="1">The sequence shown here is derived from an EMBL/GenBank/DDBJ whole genome shotgun (WGS) entry which is preliminary data.</text>
</comment>
<reference evidence="1 2" key="1">
    <citation type="journal article" date="2013" name="PLoS Pathog.">
        <title>Genomic analysis of the Kiwifruit pathogen Pseudomonas syringae pv. actinidiae provides insight into the origins of an emergent plant disease.</title>
        <authorList>
            <person name="McCann H.C."/>
            <person name="Rikkerink E.H."/>
            <person name="Bertels F."/>
            <person name="Fiers M."/>
            <person name="Lu A."/>
            <person name="Rees-George J."/>
            <person name="Andersen M.T."/>
            <person name="Gleave A.P."/>
            <person name="Haubold B."/>
            <person name="Wohlers M.W."/>
            <person name="Guttman D.S."/>
            <person name="Wang P.W."/>
            <person name="Straub C."/>
            <person name="Vanneste J.L."/>
            <person name="Rainey P.B."/>
            <person name="Templeton M.D."/>
        </authorList>
    </citation>
    <scope>NUCLEOTIDE SEQUENCE [LARGE SCALE GENOMIC DNA]</scope>
    <source>
        <strain evidence="1 2">ICMP 18807</strain>
    </source>
</reference>
<evidence type="ECO:0000313" key="1">
    <source>
        <dbReference type="EMBL" id="EPN61251.1"/>
    </source>
</evidence>
<dbReference type="EMBL" id="AOKG01000399">
    <property type="protein sequence ID" value="EPN61251.1"/>
    <property type="molecule type" value="Genomic_DNA"/>
</dbReference>
<dbReference type="AlphaFoldDB" id="S6V0F0"/>
<sequence length="142" mass="15892">MRKATYQILFNPCTDRVPKHKSFKADIVCGKGWPADSLSVSEPRANNLERDGGWLAGTVGLTRQVFYPGRGGQELSQIADLLLQHVRARPSSTKTQTPYDKSLASLRTEIQLLRTQLRDADRALLRAAFREDIVRSGKILTL</sequence>
<protein>
    <submittedName>
        <fullName evidence="1">Uncharacterized protein</fullName>
    </submittedName>
</protein>
<evidence type="ECO:0000313" key="2">
    <source>
        <dbReference type="Proteomes" id="UP000015729"/>
    </source>
</evidence>